<dbReference type="AlphaFoldDB" id="A0A6A4RV93"/>
<feature type="compositionally biased region" description="Low complexity" evidence="3">
    <location>
        <begin position="491"/>
        <end position="501"/>
    </location>
</feature>
<dbReference type="InterPro" id="IPR000488">
    <property type="entry name" value="Death_dom"/>
</dbReference>
<protein>
    <recommendedName>
        <fullName evidence="4">Death domain-containing protein</fullName>
    </recommendedName>
</protein>
<dbReference type="CDD" id="cd01670">
    <property type="entry name" value="Death"/>
    <property type="match status" value="1"/>
</dbReference>
<dbReference type="GO" id="GO:0031116">
    <property type="term" value="P:positive regulation of microtubule polymerization"/>
    <property type="evidence" value="ECO:0007669"/>
    <property type="project" value="TreeGrafter"/>
</dbReference>
<feature type="compositionally biased region" description="Low complexity" evidence="3">
    <location>
        <begin position="316"/>
        <end position="346"/>
    </location>
</feature>
<dbReference type="InterPro" id="IPR026179">
    <property type="entry name" value="Slain"/>
</dbReference>
<dbReference type="PANTHER" id="PTHR22406:SF2">
    <property type="entry name" value="SLAIN MOTIF-CONTAINING PROTEIN 1"/>
    <property type="match status" value="1"/>
</dbReference>
<name>A0A6A4RV93_SCOMX</name>
<feature type="compositionally biased region" description="Basic and acidic residues" evidence="3">
    <location>
        <begin position="191"/>
        <end position="207"/>
    </location>
</feature>
<accession>A0A6A4RV93</accession>
<dbReference type="GO" id="GO:0007020">
    <property type="term" value="P:microtubule nucleation"/>
    <property type="evidence" value="ECO:0007669"/>
    <property type="project" value="TreeGrafter"/>
</dbReference>
<comment type="caution">
    <text evidence="5">The sequence shown here is derived from an EMBL/GenBank/DDBJ whole genome shotgun (WGS) entry which is preliminary data.</text>
</comment>
<feature type="compositionally biased region" description="Pro residues" evidence="3">
    <location>
        <begin position="31"/>
        <end position="40"/>
    </location>
</feature>
<dbReference type="Pfam" id="PF00531">
    <property type="entry name" value="Death"/>
    <property type="match status" value="1"/>
</dbReference>
<gene>
    <name evidence="5" type="ORF">F2P81_021393</name>
</gene>
<dbReference type="PANTHER" id="PTHR22406">
    <property type="entry name" value="NASCENT POLYPEPTIDE-ASSOCIATED COMPLEX SUBUNIT ALPHA, MUSCLE-SPECIFIC FORM"/>
    <property type="match status" value="1"/>
</dbReference>
<dbReference type="Gene3D" id="1.10.533.10">
    <property type="entry name" value="Death Domain, Fas"/>
    <property type="match status" value="1"/>
</dbReference>
<dbReference type="Pfam" id="PF15301">
    <property type="entry name" value="SLAIN"/>
    <property type="match status" value="1"/>
</dbReference>
<dbReference type="GO" id="GO:0007165">
    <property type="term" value="P:signal transduction"/>
    <property type="evidence" value="ECO:0007669"/>
    <property type="project" value="InterPro"/>
</dbReference>
<organism evidence="5 6">
    <name type="scientific">Scophthalmus maximus</name>
    <name type="common">Turbot</name>
    <name type="synonym">Psetta maxima</name>
    <dbReference type="NCBI Taxonomy" id="52904"/>
    <lineage>
        <taxon>Eukaryota</taxon>
        <taxon>Metazoa</taxon>
        <taxon>Chordata</taxon>
        <taxon>Craniata</taxon>
        <taxon>Vertebrata</taxon>
        <taxon>Euteleostomi</taxon>
        <taxon>Actinopterygii</taxon>
        <taxon>Neopterygii</taxon>
        <taxon>Teleostei</taxon>
        <taxon>Neoteleostei</taxon>
        <taxon>Acanthomorphata</taxon>
        <taxon>Carangaria</taxon>
        <taxon>Pleuronectiformes</taxon>
        <taxon>Pleuronectoidei</taxon>
        <taxon>Scophthalmidae</taxon>
        <taxon>Scophthalmus</taxon>
    </lineage>
</organism>
<comment type="similarity">
    <text evidence="1">Belongs to the SLAIN motif-containing family.</text>
</comment>
<reference evidence="5 6" key="1">
    <citation type="submission" date="2019-06" db="EMBL/GenBank/DDBJ databases">
        <title>Draft genomes of female and male turbot (Scophthalmus maximus).</title>
        <authorList>
            <person name="Xu H."/>
            <person name="Xu X.-W."/>
            <person name="Shao C."/>
            <person name="Chen S."/>
        </authorList>
    </citation>
    <scope>NUCLEOTIDE SEQUENCE [LARGE SCALE GENOMIC DNA]</scope>
    <source>
        <strain evidence="5">Ysfricsl-2016a</strain>
        <tissue evidence="5">Blood</tissue>
    </source>
</reference>
<dbReference type="InterPro" id="IPR011029">
    <property type="entry name" value="DEATH-like_dom_sf"/>
</dbReference>
<dbReference type="Proteomes" id="UP000438429">
    <property type="component" value="Unassembled WGS sequence"/>
</dbReference>
<evidence type="ECO:0000259" key="4">
    <source>
        <dbReference type="PROSITE" id="PS50017"/>
    </source>
</evidence>
<feature type="region of interest" description="Disordered" evidence="3">
    <location>
        <begin position="295"/>
        <end position="359"/>
    </location>
</feature>
<sequence length="1052" mass="116410">MPEPMVARSDPAPETTRTPSPIDGDAEGRIPPAPPAPPPAAAAAAAAAAAHIIVLENNAYITQKTAQRGDIRPSEAIPVSLNPTHVTSSDRCELQKRPTFIIHARKTSTSQTIEDSKKKASLLNDKSWIRKDEEEDEDVDRDPNFGKSVLSRYKSNETLESSGGDEVKTTKTISTSSSVNALTKRFSGSQDELRSSTRTSVTEEPKTRYTANNSNQRGKYRHYTLKHLLTFVSYYSSFLSTTTTTVTKDGKTTETTISSSQSLSAEDKFYDTLRSIKDDSTERAEDDLYGTLLPKGITSSLSSPSREDYSSERKSYSYSRPDANSYDYSSISSPTSYSSSSSSYRSSRSDDNLGDSVYSSKSVYASPERTVLEKDLCTSCRKPFTSDAKMVLDDMKINCHATCFKDPLQTGRAASFFPSPPPPLSPSLAPLRSRCARYQMEAEVLNPQVMMMMMADVNGNSKIANAELEVLKLQELVRKLERQNERLRTRANAANNRSVAAGPRAPSARSCPRGGGGDLCATYGVSSPTQSQHPPGATEEPFAYFHASSVSGSEEEEESAAAGASTVLDEVDILDLSAALPVAEPESWLYVSPKAKLQGESLLRPLQWCRQVLDHPGPEVELAKMTFCHRLDQAKRWRGVSSVRPYSCIEGLSTLSCPVLPYTKSAALTEPPAPLPSPGPSFLQPSLPRRASCNLSDRAPTFLSNSALHNVGRRHAAISPQSSLDSEVGVSELEDDSISMSYKLQDMTDVEVMARLQEESLRQDYASTSATASRRSSSFSLHSLRRSEMDLEEEDEEDEGYDQLPPPQPRLFRTGSMQRGGLPHSHTFSSIRDCRRNSTTPQFSLSGLSQYSGPCSLTTETHTAYRNSTAPSLAQPPLSERVEFRAQAKSPRPHAGTQSITWTCPADLLEFEIMPNKAQEDAVINLKTLQEISSQLGFEWTVLAYELGFNRTEIGRFHARSTEKSVQARTMLESWYEKSWDKPNKTKLLQDGLERAGRRDLAERLRCLHWGHQKLSRRVELPSAFPFIITVHKTIHNQDALRRINDLNRRYT</sequence>
<evidence type="ECO:0000313" key="5">
    <source>
        <dbReference type="EMBL" id="KAF0026656.1"/>
    </source>
</evidence>
<dbReference type="GO" id="GO:0035371">
    <property type="term" value="C:microtubule plus-end"/>
    <property type="evidence" value="ECO:0007669"/>
    <property type="project" value="TreeGrafter"/>
</dbReference>
<feature type="compositionally biased region" description="Low complexity" evidence="3">
    <location>
        <begin position="767"/>
        <end position="782"/>
    </location>
</feature>
<keyword evidence="2" id="KW-0175">Coiled coil</keyword>
<feature type="region of interest" description="Disordered" evidence="3">
    <location>
        <begin position="1"/>
        <end position="42"/>
    </location>
</feature>
<feature type="region of interest" description="Disordered" evidence="3">
    <location>
        <begin position="491"/>
        <end position="513"/>
    </location>
</feature>
<evidence type="ECO:0000256" key="3">
    <source>
        <dbReference type="SAM" id="MobiDB-lite"/>
    </source>
</evidence>
<proteinExistence type="inferred from homology"/>
<feature type="compositionally biased region" description="Basic and acidic residues" evidence="3">
    <location>
        <begin position="305"/>
        <end position="315"/>
    </location>
</feature>
<dbReference type="SUPFAM" id="SSF47986">
    <property type="entry name" value="DEATH domain"/>
    <property type="match status" value="1"/>
</dbReference>
<feature type="region of interest" description="Disordered" evidence="3">
    <location>
        <begin position="765"/>
        <end position="835"/>
    </location>
</feature>
<dbReference type="EMBL" id="VEVO01000019">
    <property type="protein sequence ID" value="KAF0026656.1"/>
    <property type="molecule type" value="Genomic_DNA"/>
</dbReference>
<dbReference type="PROSITE" id="PS50017">
    <property type="entry name" value="DEATH_DOMAIN"/>
    <property type="match status" value="1"/>
</dbReference>
<feature type="compositionally biased region" description="Acidic residues" evidence="3">
    <location>
        <begin position="790"/>
        <end position="801"/>
    </location>
</feature>
<dbReference type="GO" id="GO:0031122">
    <property type="term" value="P:cytoplasmic microtubule organization"/>
    <property type="evidence" value="ECO:0007669"/>
    <property type="project" value="TreeGrafter"/>
</dbReference>
<feature type="region of interest" description="Disordered" evidence="3">
    <location>
        <begin position="185"/>
        <end position="215"/>
    </location>
</feature>
<evidence type="ECO:0000256" key="2">
    <source>
        <dbReference type="ARBA" id="ARBA00023054"/>
    </source>
</evidence>
<evidence type="ECO:0000313" key="6">
    <source>
        <dbReference type="Proteomes" id="UP000438429"/>
    </source>
</evidence>
<feature type="domain" description="Death" evidence="4">
    <location>
        <begin position="925"/>
        <end position="1009"/>
    </location>
</feature>
<evidence type="ECO:0000256" key="1">
    <source>
        <dbReference type="ARBA" id="ARBA00006652"/>
    </source>
</evidence>